<gene>
    <name evidence="1" type="ORF">EDD66_105216</name>
</gene>
<keyword evidence="2" id="KW-1185">Reference proteome</keyword>
<comment type="caution">
    <text evidence="1">The sequence shown here is derived from an EMBL/GenBank/DDBJ whole genome shotgun (WGS) entry which is preliminary data.</text>
</comment>
<reference evidence="1 2" key="1">
    <citation type="submission" date="2018-11" db="EMBL/GenBank/DDBJ databases">
        <title>Genomic Encyclopedia of Type Strains, Phase IV (KMG-IV): sequencing the most valuable type-strain genomes for metagenomic binning, comparative biology and taxonomic classification.</title>
        <authorList>
            <person name="Goeker M."/>
        </authorList>
    </citation>
    <scope>NUCLEOTIDE SEQUENCE [LARGE SCALE GENOMIC DNA]</scope>
    <source>
        <strain evidence="1 2">DSM 26537</strain>
    </source>
</reference>
<accession>A0A3N1XNN1</accession>
<dbReference type="Proteomes" id="UP000273083">
    <property type="component" value="Unassembled WGS sequence"/>
</dbReference>
<protein>
    <submittedName>
        <fullName evidence="1">Uncharacterized protein</fullName>
    </submittedName>
</protein>
<evidence type="ECO:0000313" key="2">
    <source>
        <dbReference type="Proteomes" id="UP000273083"/>
    </source>
</evidence>
<name>A0A3N1XNN1_9FIRM</name>
<dbReference type="EMBL" id="RJVG01000005">
    <property type="protein sequence ID" value="ROR28275.1"/>
    <property type="molecule type" value="Genomic_DNA"/>
</dbReference>
<evidence type="ECO:0000313" key="1">
    <source>
        <dbReference type="EMBL" id="ROR28275.1"/>
    </source>
</evidence>
<dbReference type="RefSeq" id="WP_123609448.1">
    <property type="nucleotide sequence ID" value="NZ_RJVG01000005.1"/>
</dbReference>
<sequence>MIKDEILALCELTNDLLYHKIPKDKLHYYIDESLKIGRMAGKEFKGRDILSLCKEHNIELEFIKESKKTYGVSFRAQVEMDKKHTKIWLYEGSILELSDHSSFEGKKPIDFKKALEIHLSHEFFHYLEFINNDFVSDQLDPLVTMKLPYFTRKARINRCSEIGAHAFAKELLGLEELPNIYDYYYLINSGKTTKKEFYDMINRYEKLLEE</sequence>
<organism evidence="1 2">
    <name type="scientific">Mobilisporobacter senegalensis</name>
    <dbReference type="NCBI Taxonomy" id="1329262"/>
    <lineage>
        <taxon>Bacteria</taxon>
        <taxon>Bacillati</taxon>
        <taxon>Bacillota</taxon>
        <taxon>Clostridia</taxon>
        <taxon>Lachnospirales</taxon>
        <taxon>Lachnospiraceae</taxon>
        <taxon>Mobilisporobacter</taxon>
    </lineage>
</organism>
<dbReference type="AlphaFoldDB" id="A0A3N1XNN1"/>
<proteinExistence type="predicted"/>
<dbReference type="OrthoDB" id="1842465at2"/>